<evidence type="ECO:0000313" key="3">
    <source>
        <dbReference type="Proteomes" id="UP001178461"/>
    </source>
</evidence>
<dbReference type="Proteomes" id="UP001178461">
    <property type="component" value="Chromosome 6"/>
</dbReference>
<sequence>MVALGSSSATASKPSDNGYTRPSAIQGDLAERFVSLRYEKKTHQQNHQEQSVFSTRLSTLLFPSVMSTDKCSLLLQFLYYGDNSKARPQGPARVFVIGF</sequence>
<feature type="compositionally biased region" description="Polar residues" evidence="1">
    <location>
        <begin position="1"/>
        <end position="20"/>
    </location>
</feature>
<feature type="region of interest" description="Disordered" evidence="1">
    <location>
        <begin position="1"/>
        <end position="24"/>
    </location>
</feature>
<accession>A0AA35KGM3</accession>
<gene>
    <name evidence="2" type="ORF">PODLI_1B000746</name>
</gene>
<dbReference type="EMBL" id="OX395131">
    <property type="protein sequence ID" value="CAI5777109.1"/>
    <property type="molecule type" value="Genomic_DNA"/>
</dbReference>
<name>A0AA35KGM3_9SAUR</name>
<proteinExistence type="predicted"/>
<keyword evidence="3" id="KW-1185">Reference proteome</keyword>
<evidence type="ECO:0000313" key="2">
    <source>
        <dbReference type="EMBL" id="CAI5777109.1"/>
    </source>
</evidence>
<organism evidence="2 3">
    <name type="scientific">Podarcis lilfordi</name>
    <name type="common">Lilford's wall lizard</name>
    <dbReference type="NCBI Taxonomy" id="74358"/>
    <lineage>
        <taxon>Eukaryota</taxon>
        <taxon>Metazoa</taxon>
        <taxon>Chordata</taxon>
        <taxon>Craniata</taxon>
        <taxon>Vertebrata</taxon>
        <taxon>Euteleostomi</taxon>
        <taxon>Lepidosauria</taxon>
        <taxon>Squamata</taxon>
        <taxon>Bifurcata</taxon>
        <taxon>Unidentata</taxon>
        <taxon>Episquamata</taxon>
        <taxon>Laterata</taxon>
        <taxon>Lacertibaenia</taxon>
        <taxon>Lacertidae</taxon>
        <taxon>Podarcis</taxon>
    </lineage>
</organism>
<dbReference type="AlphaFoldDB" id="A0AA35KGM3"/>
<protein>
    <submittedName>
        <fullName evidence="2">Uncharacterized protein</fullName>
    </submittedName>
</protein>
<evidence type="ECO:0000256" key="1">
    <source>
        <dbReference type="SAM" id="MobiDB-lite"/>
    </source>
</evidence>
<reference evidence="2" key="1">
    <citation type="submission" date="2022-12" db="EMBL/GenBank/DDBJ databases">
        <authorList>
            <person name="Alioto T."/>
            <person name="Alioto T."/>
            <person name="Gomez Garrido J."/>
        </authorList>
    </citation>
    <scope>NUCLEOTIDE SEQUENCE</scope>
</reference>